<sequence length="162" mass="17440">MSAKQASKVADLSALVTATRKNRGRDSLEPFFSETTWRSLAGYVVQRKVKGHTLLIEQGATERSMYFIESGLLRVFRSDKTSRVQLAVLGAGSVVGEGTFFAPIVRNASVEAAEPTVLWELTPETFAGLAEENAKAALEISMGLGCVLSVRMLSVAGRMAIT</sequence>
<keyword evidence="3" id="KW-1185">Reference proteome</keyword>
<dbReference type="InterPro" id="IPR000595">
    <property type="entry name" value="cNMP-bd_dom"/>
</dbReference>
<dbReference type="InterPro" id="IPR014710">
    <property type="entry name" value="RmlC-like_jellyroll"/>
</dbReference>
<dbReference type="PANTHER" id="PTHR24567">
    <property type="entry name" value="CRP FAMILY TRANSCRIPTIONAL REGULATORY PROTEIN"/>
    <property type="match status" value="1"/>
</dbReference>
<dbReference type="GO" id="GO:0003700">
    <property type="term" value="F:DNA-binding transcription factor activity"/>
    <property type="evidence" value="ECO:0007669"/>
    <property type="project" value="TreeGrafter"/>
</dbReference>
<dbReference type="Proteomes" id="UP000596827">
    <property type="component" value="Unassembled WGS sequence"/>
</dbReference>
<dbReference type="AlphaFoldDB" id="A0A923M7A7"/>
<dbReference type="Pfam" id="PF00027">
    <property type="entry name" value="cNMP_binding"/>
    <property type="match status" value="1"/>
</dbReference>
<dbReference type="CDD" id="cd00038">
    <property type="entry name" value="CAP_ED"/>
    <property type="match status" value="1"/>
</dbReference>
<dbReference type="PANTHER" id="PTHR24567:SF26">
    <property type="entry name" value="REGULATORY PROTEIN YEIL"/>
    <property type="match status" value="1"/>
</dbReference>
<dbReference type="SUPFAM" id="SSF51206">
    <property type="entry name" value="cAMP-binding domain-like"/>
    <property type="match status" value="1"/>
</dbReference>
<dbReference type="EMBL" id="JACORU010000004">
    <property type="protein sequence ID" value="MBC5765300.1"/>
    <property type="molecule type" value="Genomic_DNA"/>
</dbReference>
<proteinExistence type="predicted"/>
<dbReference type="PROSITE" id="PS50042">
    <property type="entry name" value="CNMP_BINDING_3"/>
    <property type="match status" value="1"/>
</dbReference>
<dbReference type="RefSeq" id="WP_187081778.1">
    <property type="nucleotide sequence ID" value="NZ_JACORU010000004.1"/>
</dbReference>
<dbReference type="GO" id="GO:0005829">
    <property type="term" value="C:cytosol"/>
    <property type="evidence" value="ECO:0007669"/>
    <property type="project" value="TreeGrafter"/>
</dbReference>
<evidence type="ECO:0000313" key="3">
    <source>
        <dbReference type="Proteomes" id="UP000596827"/>
    </source>
</evidence>
<feature type="domain" description="Cyclic nucleotide-binding" evidence="1">
    <location>
        <begin position="55"/>
        <end position="126"/>
    </location>
</feature>
<evidence type="ECO:0000259" key="1">
    <source>
        <dbReference type="PROSITE" id="PS50042"/>
    </source>
</evidence>
<dbReference type="InterPro" id="IPR018490">
    <property type="entry name" value="cNMP-bd_dom_sf"/>
</dbReference>
<organism evidence="2 3">
    <name type="scientific">Ramlibacter albus</name>
    <dbReference type="NCBI Taxonomy" id="2079448"/>
    <lineage>
        <taxon>Bacteria</taxon>
        <taxon>Pseudomonadati</taxon>
        <taxon>Pseudomonadota</taxon>
        <taxon>Betaproteobacteria</taxon>
        <taxon>Burkholderiales</taxon>
        <taxon>Comamonadaceae</taxon>
        <taxon>Ramlibacter</taxon>
    </lineage>
</organism>
<dbReference type="InterPro" id="IPR050397">
    <property type="entry name" value="Env_Response_Regulators"/>
</dbReference>
<dbReference type="Gene3D" id="2.60.120.10">
    <property type="entry name" value="Jelly Rolls"/>
    <property type="match status" value="1"/>
</dbReference>
<reference evidence="2" key="1">
    <citation type="submission" date="2020-08" db="EMBL/GenBank/DDBJ databases">
        <title>Ramlibacter sp. GTP1 16S ribosomal RNA gene genome sequencing and assembly.</title>
        <authorList>
            <person name="Kang M."/>
        </authorList>
    </citation>
    <scope>NUCLEOTIDE SEQUENCE</scope>
    <source>
        <strain evidence="2">GTP1</strain>
    </source>
</reference>
<dbReference type="SMART" id="SM00100">
    <property type="entry name" value="cNMP"/>
    <property type="match status" value="1"/>
</dbReference>
<accession>A0A923M7A7</accession>
<gene>
    <name evidence="2" type="ORF">H8R02_12605</name>
</gene>
<protein>
    <submittedName>
        <fullName evidence="2">Cyclic nucleotide-binding domain-containing protein</fullName>
    </submittedName>
</protein>
<name>A0A923M7A7_9BURK</name>
<evidence type="ECO:0000313" key="2">
    <source>
        <dbReference type="EMBL" id="MBC5765300.1"/>
    </source>
</evidence>
<comment type="caution">
    <text evidence="2">The sequence shown here is derived from an EMBL/GenBank/DDBJ whole genome shotgun (WGS) entry which is preliminary data.</text>
</comment>